<reference evidence="3" key="1">
    <citation type="journal article" date="2019" name="Int. J. Syst. Evol. Microbiol.">
        <title>The Global Catalogue of Microorganisms (GCM) 10K type strain sequencing project: providing services to taxonomists for standard genome sequencing and annotation.</title>
        <authorList>
            <consortium name="The Broad Institute Genomics Platform"/>
            <consortium name="The Broad Institute Genome Sequencing Center for Infectious Disease"/>
            <person name="Wu L."/>
            <person name="Ma J."/>
        </authorList>
    </citation>
    <scope>NUCLEOTIDE SEQUENCE [LARGE SCALE GENOMIC DNA]</scope>
    <source>
        <strain evidence="3">CGMCC 1.10698</strain>
    </source>
</reference>
<dbReference type="Pfam" id="PF13472">
    <property type="entry name" value="Lipase_GDSL_2"/>
    <property type="match status" value="1"/>
</dbReference>
<name>A0ABV8R3R1_9MICC</name>
<evidence type="ECO:0000259" key="1">
    <source>
        <dbReference type="Pfam" id="PF13472"/>
    </source>
</evidence>
<sequence>MDAISLRRTALAGAVVAASVVATVGGLAVLFGTEGRRAYHAVGHRLGDRGPDADKIYRPAWGKPLLLVVAGDSVAASLGATRPAATLGANLAVALSDHAHRAVELRTVAVVGAKTSDVNGQLDSLNGAVPFITLVIVGGNDLTNRVSLATSIKELTAVMLRLREMGSAVVVGTCPDFDTLPSLPKPLREVGGQLSRRLATAQFKAATAAGARPVLLGRAVRSIFLSEPHDMFAIDGFHPSTLGYRRASAVIIPAVLSAYNHSNEGRAARQDGAPSN</sequence>
<organism evidence="2 3">
    <name type="scientific">Arthrobacter cryoconiti</name>
    <dbReference type="NCBI Taxonomy" id="748907"/>
    <lineage>
        <taxon>Bacteria</taxon>
        <taxon>Bacillati</taxon>
        <taxon>Actinomycetota</taxon>
        <taxon>Actinomycetes</taxon>
        <taxon>Micrococcales</taxon>
        <taxon>Micrococcaceae</taxon>
        <taxon>Arthrobacter</taxon>
    </lineage>
</organism>
<dbReference type="GO" id="GO:0016787">
    <property type="term" value="F:hydrolase activity"/>
    <property type="evidence" value="ECO:0007669"/>
    <property type="project" value="UniProtKB-KW"/>
</dbReference>
<dbReference type="InterPro" id="IPR013830">
    <property type="entry name" value="SGNH_hydro"/>
</dbReference>
<dbReference type="RefSeq" id="WP_230066147.1">
    <property type="nucleotide sequence ID" value="NZ_BAABLL010000010.1"/>
</dbReference>
<dbReference type="SUPFAM" id="SSF52266">
    <property type="entry name" value="SGNH hydrolase"/>
    <property type="match status" value="1"/>
</dbReference>
<keyword evidence="2" id="KW-0378">Hydrolase</keyword>
<dbReference type="Proteomes" id="UP001595773">
    <property type="component" value="Unassembled WGS sequence"/>
</dbReference>
<evidence type="ECO:0000313" key="2">
    <source>
        <dbReference type="EMBL" id="MFC4266603.1"/>
    </source>
</evidence>
<keyword evidence="3" id="KW-1185">Reference proteome</keyword>
<comment type="caution">
    <text evidence="2">The sequence shown here is derived from an EMBL/GenBank/DDBJ whole genome shotgun (WGS) entry which is preliminary data.</text>
</comment>
<protein>
    <submittedName>
        <fullName evidence="2">SGNH/GDSL hydrolase family protein</fullName>
    </submittedName>
</protein>
<evidence type="ECO:0000313" key="3">
    <source>
        <dbReference type="Proteomes" id="UP001595773"/>
    </source>
</evidence>
<proteinExistence type="predicted"/>
<feature type="domain" description="SGNH hydrolase-type esterase" evidence="1">
    <location>
        <begin position="70"/>
        <end position="246"/>
    </location>
</feature>
<accession>A0ABV8R3R1</accession>
<dbReference type="Gene3D" id="3.40.50.1110">
    <property type="entry name" value="SGNH hydrolase"/>
    <property type="match status" value="1"/>
</dbReference>
<dbReference type="CDD" id="cd01836">
    <property type="entry name" value="FeeA_FeeB_like"/>
    <property type="match status" value="1"/>
</dbReference>
<dbReference type="InterPro" id="IPR036514">
    <property type="entry name" value="SGNH_hydro_sf"/>
</dbReference>
<dbReference type="EMBL" id="JBHSCQ010000022">
    <property type="protein sequence ID" value="MFC4266603.1"/>
    <property type="molecule type" value="Genomic_DNA"/>
</dbReference>
<gene>
    <name evidence="2" type="ORF">ACFOW9_13410</name>
</gene>